<dbReference type="Pfam" id="PF04235">
    <property type="entry name" value="DUF418"/>
    <property type="match status" value="1"/>
</dbReference>
<gene>
    <name evidence="3" type="ORF">ABI_09450</name>
</gene>
<evidence type="ECO:0000256" key="1">
    <source>
        <dbReference type="SAM" id="Phobius"/>
    </source>
</evidence>
<evidence type="ECO:0000313" key="4">
    <source>
        <dbReference type="Proteomes" id="UP000006512"/>
    </source>
</evidence>
<dbReference type="eggNOG" id="COG2311">
    <property type="taxonomic scope" value="Bacteria"/>
</dbReference>
<reference evidence="4" key="1">
    <citation type="submission" date="2011-03" db="EMBL/GenBank/DDBJ databases">
        <title>Draft genome sequence of Brevundimonas diminuta.</title>
        <authorList>
            <person name="Brown P.J.B."/>
            <person name="Buechlein A."/>
            <person name="Hemmerich C."/>
            <person name="Brun Y.V."/>
        </authorList>
    </citation>
    <scope>NUCLEOTIDE SEQUENCE [LARGE SCALE GENOMIC DNA]</scope>
    <source>
        <strain evidence="4">C19</strain>
    </source>
</reference>
<feature type="transmembrane region" description="Helical" evidence="1">
    <location>
        <begin position="275"/>
        <end position="301"/>
    </location>
</feature>
<dbReference type="STRING" id="715226.ABI_09450"/>
<dbReference type="PANTHER" id="PTHR30590:SF2">
    <property type="entry name" value="INNER MEMBRANE PROTEIN"/>
    <property type="match status" value="1"/>
</dbReference>
<evidence type="ECO:0000259" key="2">
    <source>
        <dbReference type="Pfam" id="PF04235"/>
    </source>
</evidence>
<feature type="domain" description="DUF418" evidence="2">
    <location>
        <begin position="219"/>
        <end position="389"/>
    </location>
</feature>
<keyword evidence="4" id="KW-1185">Reference proteome</keyword>
<dbReference type="PANTHER" id="PTHR30590">
    <property type="entry name" value="INNER MEMBRANE PROTEIN"/>
    <property type="match status" value="1"/>
</dbReference>
<feature type="transmembrane region" description="Helical" evidence="1">
    <location>
        <begin position="198"/>
        <end position="220"/>
    </location>
</feature>
<proteinExistence type="predicted"/>
<dbReference type="AlphaFoldDB" id="F4QGQ6"/>
<dbReference type="EMBL" id="GL883077">
    <property type="protein sequence ID" value="EGF92508.1"/>
    <property type="molecule type" value="Genomic_DNA"/>
</dbReference>
<dbReference type="Proteomes" id="UP000006512">
    <property type="component" value="Unassembled WGS sequence"/>
</dbReference>
<feature type="transmembrane region" description="Helical" evidence="1">
    <location>
        <begin position="232"/>
        <end position="255"/>
    </location>
</feature>
<keyword evidence="1" id="KW-0812">Transmembrane</keyword>
<feature type="transmembrane region" description="Helical" evidence="1">
    <location>
        <begin position="134"/>
        <end position="162"/>
    </location>
</feature>
<dbReference type="InterPro" id="IPR007349">
    <property type="entry name" value="DUF418"/>
</dbReference>
<keyword evidence="1" id="KW-1133">Transmembrane helix</keyword>
<name>F4QGQ6_9CAUL</name>
<feature type="transmembrane region" description="Helical" evidence="1">
    <location>
        <begin position="69"/>
        <end position="85"/>
    </location>
</feature>
<sequence length="398" mass="43733">MTAAERQGGRFAALDHIRGLSILGILIVNAIAFAQPFDVYVDPRRSPVPMSPADDVAWWAIETFARDKFITLFSLLFGVSIFLVGETGERPLQRRLIWLLVFGVIHGALIWHGDILFLYAVTGLVFMQWRERPASWLIAVGAVVYAVTTAALVGIDVLAQFIPMGLELPDRNPAYVEQMRSGFLSSLTGNAWQWAQDVIAAVIVFGPHTLGLMMLGLGLFKAGFLKGESRNGLYGLAVAAGLIALVPLAVMNLAFVQGGYRGVDFWLVFDILDKALPLVISLGYAAILIVIARTGAGGLLYPLACAGRMAFTNYLMQSVIMTALFYGGRAPAGTVVLGYELPLYGTLNHASLVPIVAAIWVGQLLFSMLWLQVFRYGPFEWGWRCLTYRRWMPILNSR</sequence>
<dbReference type="HOGENOM" id="CLU_039610_2_0_5"/>
<feature type="transmembrane region" description="Helical" evidence="1">
    <location>
        <begin position="97"/>
        <end position="122"/>
    </location>
</feature>
<protein>
    <submittedName>
        <fullName evidence="3">Uncharacterized protein yeiB</fullName>
    </submittedName>
</protein>
<dbReference type="RefSeq" id="WP_006271685.1">
    <property type="nucleotide sequence ID" value="NZ_GL883077.1"/>
</dbReference>
<evidence type="ECO:0000313" key="3">
    <source>
        <dbReference type="EMBL" id="EGF92508.1"/>
    </source>
</evidence>
<organism evidence="3 4">
    <name type="scientific">Asticcacaulis biprosthecium C19</name>
    <dbReference type="NCBI Taxonomy" id="715226"/>
    <lineage>
        <taxon>Bacteria</taxon>
        <taxon>Pseudomonadati</taxon>
        <taxon>Pseudomonadota</taxon>
        <taxon>Alphaproteobacteria</taxon>
        <taxon>Caulobacterales</taxon>
        <taxon>Caulobacteraceae</taxon>
        <taxon>Asticcacaulis</taxon>
    </lineage>
</organism>
<feature type="transmembrane region" description="Helical" evidence="1">
    <location>
        <begin position="313"/>
        <end position="332"/>
    </location>
</feature>
<keyword evidence="1" id="KW-0472">Membrane</keyword>
<dbReference type="InterPro" id="IPR052529">
    <property type="entry name" value="Bact_Transport_Assoc"/>
</dbReference>
<dbReference type="OrthoDB" id="9807744at2"/>
<accession>F4QGQ6</accession>
<feature type="transmembrane region" description="Helical" evidence="1">
    <location>
        <begin position="352"/>
        <end position="374"/>
    </location>
</feature>